<reference evidence="2 3" key="1">
    <citation type="submission" date="2021-03" db="EMBL/GenBank/DDBJ databases">
        <title>Sequencing the genomes of 1000 actinobacteria strains.</title>
        <authorList>
            <person name="Klenk H.-P."/>
        </authorList>
    </citation>
    <scope>NUCLEOTIDE SEQUENCE [LARGE SCALE GENOMIC DNA]</scope>
    <source>
        <strain evidence="2 3">DSM 46670</strain>
    </source>
</reference>
<organism evidence="2 3">
    <name type="scientific">Kibdelosporangium banguiense</name>
    <dbReference type="NCBI Taxonomy" id="1365924"/>
    <lineage>
        <taxon>Bacteria</taxon>
        <taxon>Bacillati</taxon>
        <taxon>Actinomycetota</taxon>
        <taxon>Actinomycetes</taxon>
        <taxon>Pseudonocardiales</taxon>
        <taxon>Pseudonocardiaceae</taxon>
        <taxon>Kibdelosporangium</taxon>
    </lineage>
</organism>
<dbReference type="RefSeq" id="WP_209647050.1">
    <property type="nucleotide sequence ID" value="NZ_JAGINW010000001.1"/>
</dbReference>
<dbReference type="Proteomes" id="UP001519332">
    <property type="component" value="Unassembled WGS sequence"/>
</dbReference>
<protein>
    <recommendedName>
        <fullName evidence="4">IPT/TIG domain-containing protein</fullName>
    </recommendedName>
</protein>
<evidence type="ECO:0000313" key="2">
    <source>
        <dbReference type="EMBL" id="MBP2330439.1"/>
    </source>
</evidence>
<accession>A0ABS4U1A7</accession>
<feature type="signal peptide" evidence="1">
    <location>
        <begin position="1"/>
        <end position="27"/>
    </location>
</feature>
<sequence length="314" mass="33870">MSRAMSGRAGLRGIVLVAALIAAPVLAAVPAVADGNHCTPSAANKGLADFHMSERDWIRTFEIVNIRAEVFVPTESFDSGHNPSESASTFRVAATRSDTVAVQKTEPGPFGFFGPLLASYFDGIIGALGRKTGKTTTSSTTTSSTITAEYPWPGRGRVSTANGVYVVDADVIMRVFYARNRDGHLACDLQGGPTAPIFQRVPTIVHGFGNQREYPVINRGGVVNALNYRQDDIHNGGIIAIFGEYFHERGTTDTVEITQGGRTWTRTAGSENWYNGDRQINLTLPGDMTPGEATIKVRAQEGQLSWPRQITVLP</sequence>
<keyword evidence="3" id="KW-1185">Reference proteome</keyword>
<evidence type="ECO:0008006" key="4">
    <source>
        <dbReference type="Google" id="ProtNLM"/>
    </source>
</evidence>
<name>A0ABS4U1A7_9PSEU</name>
<dbReference type="EMBL" id="JAGINW010000001">
    <property type="protein sequence ID" value="MBP2330439.1"/>
    <property type="molecule type" value="Genomic_DNA"/>
</dbReference>
<keyword evidence="1" id="KW-0732">Signal</keyword>
<gene>
    <name evidence="2" type="ORF">JOF56_010824</name>
</gene>
<proteinExistence type="predicted"/>
<comment type="caution">
    <text evidence="2">The sequence shown here is derived from an EMBL/GenBank/DDBJ whole genome shotgun (WGS) entry which is preliminary data.</text>
</comment>
<feature type="chain" id="PRO_5046031925" description="IPT/TIG domain-containing protein" evidence="1">
    <location>
        <begin position="28"/>
        <end position="314"/>
    </location>
</feature>
<evidence type="ECO:0000256" key="1">
    <source>
        <dbReference type="SAM" id="SignalP"/>
    </source>
</evidence>
<evidence type="ECO:0000313" key="3">
    <source>
        <dbReference type="Proteomes" id="UP001519332"/>
    </source>
</evidence>